<dbReference type="Pfam" id="PF19040">
    <property type="entry name" value="SGNH"/>
    <property type="match status" value="1"/>
</dbReference>
<keyword evidence="1" id="KW-0472">Membrane</keyword>
<keyword evidence="4" id="KW-0012">Acyltransferase</keyword>
<evidence type="ECO:0000313" key="4">
    <source>
        <dbReference type="EMBL" id="UXZ95007.1"/>
    </source>
</evidence>
<keyword evidence="1" id="KW-1133">Transmembrane helix</keyword>
<dbReference type="InterPro" id="IPR002656">
    <property type="entry name" value="Acyl_transf_3_dom"/>
</dbReference>
<feature type="transmembrane region" description="Helical" evidence="1">
    <location>
        <begin position="206"/>
        <end position="222"/>
    </location>
</feature>
<evidence type="ECO:0000259" key="2">
    <source>
        <dbReference type="Pfam" id="PF01757"/>
    </source>
</evidence>
<gene>
    <name evidence="4" type="ORF">K3169_22070</name>
</gene>
<dbReference type="EMBL" id="CP081201">
    <property type="protein sequence ID" value="UXZ95007.1"/>
    <property type="molecule type" value="Genomic_DNA"/>
</dbReference>
<dbReference type="RefSeq" id="WP_263268028.1">
    <property type="nucleotide sequence ID" value="NZ_CP081201.1"/>
</dbReference>
<feature type="transmembrane region" description="Helical" evidence="1">
    <location>
        <begin position="367"/>
        <end position="388"/>
    </location>
</feature>
<evidence type="ECO:0000259" key="3">
    <source>
        <dbReference type="Pfam" id="PF19040"/>
    </source>
</evidence>
<feature type="transmembrane region" description="Helical" evidence="1">
    <location>
        <begin position="85"/>
        <end position="104"/>
    </location>
</feature>
<feature type="transmembrane region" description="Helical" evidence="1">
    <location>
        <begin position="174"/>
        <end position="194"/>
    </location>
</feature>
<dbReference type="InterPro" id="IPR050879">
    <property type="entry name" value="Acyltransferase_3"/>
</dbReference>
<sequence length="666" mass="74883">MGHKEADLRIATKPGYRPDIDGMRALAILSVVIFHAFPDFLSGGFVGVDVFFVISGYLITGIILTGLQQGEFSFLQFYIHRVKRIFPALLVVLFIVFLAGWFLLLPDEFSLLGKHIFTSVLYLQNFALSRESGYFDVASGLKPLTHMWSLAVEEQFYLIFPFFLFFAERLRFNVLVLIVVGVSVSFFLNIQAVANNAGVAYYLPQVRFWELLVGSFLAYVNLHKRAALFSVLAELAFGLSQVVISNLLSLVGLALIGCSLFLIDKSVPFPGWWGTVPVLGAFFLILAGPSAWVNKSLLSSRYVVFVGLISYPLYLWHWPLLSFGHVLFDGALPAHISLSIVGASFVLAWLTYYLIERPVRLGGNERFRVVVMLLMSISIGVVGFYIYIKKGFPARYSEFAELQAAAVEWDYPGRLAVKNSDGISYFEQRSSGDRATLYLGDSHMEQYYPRIEQLIVSNPDVTNSAIFKTGGGCMPVPNLSPDTAHSYCKNMMFEVSKIIEGRQDIDRVVIAAQWNGYMVDGFGLSPRIYPGDEGYNKILKNLSDFIRGLVADGKVVYLITTIPIGEELDPKYMVQRELFAFPHVFKLRSGGVDVSRLEGKYGKVRRDLKRIGRESGALVIDPVDYLCKDRCESVDAQGRPRYKDLTHLRPTFVRNHADYLDETIIR</sequence>
<feature type="transmembrane region" description="Helical" evidence="1">
    <location>
        <begin position="269"/>
        <end position="287"/>
    </location>
</feature>
<dbReference type="InterPro" id="IPR043968">
    <property type="entry name" value="SGNH"/>
</dbReference>
<evidence type="ECO:0000313" key="5">
    <source>
        <dbReference type="Proteomes" id="UP001063228"/>
    </source>
</evidence>
<feature type="transmembrane region" description="Helical" evidence="1">
    <location>
        <begin position="243"/>
        <end position="263"/>
    </location>
</feature>
<dbReference type="PANTHER" id="PTHR23028">
    <property type="entry name" value="ACETYLTRANSFERASE"/>
    <property type="match status" value="1"/>
</dbReference>
<keyword evidence="5" id="KW-1185">Reference proteome</keyword>
<protein>
    <submittedName>
        <fullName evidence="4">Acyltransferase</fullName>
    </submittedName>
</protein>
<feature type="domain" description="Acyltransferase 3" evidence="2">
    <location>
        <begin position="19"/>
        <end position="352"/>
    </location>
</feature>
<organism evidence="4 5">
    <name type="scientific">Pseudomonas phytophila</name>
    <dbReference type="NCBI Taxonomy" id="2867264"/>
    <lineage>
        <taxon>Bacteria</taxon>
        <taxon>Pseudomonadati</taxon>
        <taxon>Pseudomonadota</taxon>
        <taxon>Gammaproteobacteria</taxon>
        <taxon>Pseudomonadales</taxon>
        <taxon>Pseudomonadaceae</taxon>
        <taxon>Pseudomonas</taxon>
    </lineage>
</organism>
<dbReference type="GO" id="GO:0016746">
    <property type="term" value="F:acyltransferase activity"/>
    <property type="evidence" value="ECO:0007669"/>
    <property type="project" value="UniProtKB-KW"/>
</dbReference>
<feature type="domain" description="SGNH" evidence="3">
    <location>
        <begin position="435"/>
        <end position="654"/>
    </location>
</feature>
<feature type="transmembrane region" description="Helical" evidence="1">
    <location>
        <begin position="336"/>
        <end position="355"/>
    </location>
</feature>
<proteinExistence type="predicted"/>
<dbReference type="PANTHER" id="PTHR23028:SF53">
    <property type="entry name" value="ACYL_TRANSF_3 DOMAIN-CONTAINING PROTEIN"/>
    <property type="match status" value="1"/>
</dbReference>
<reference evidence="4" key="1">
    <citation type="submission" date="2021-08" db="EMBL/GenBank/DDBJ databases">
        <title>Complete genome sequence of Pseudomonas phytophila.</title>
        <authorList>
            <person name="Weir B.S."/>
            <person name="Templeton M.D."/>
            <person name="Arshed S."/>
            <person name="Andersen M.T."/>
            <person name="Jayaraman J."/>
        </authorList>
    </citation>
    <scope>NUCLEOTIDE SEQUENCE</scope>
    <source>
        <strain evidence="4">ICMP 23753</strain>
    </source>
</reference>
<name>A0ABY6FAT4_9PSED</name>
<dbReference type="Proteomes" id="UP001063228">
    <property type="component" value="Chromosome"/>
</dbReference>
<feature type="transmembrane region" description="Helical" evidence="1">
    <location>
        <begin position="299"/>
        <end position="316"/>
    </location>
</feature>
<dbReference type="Pfam" id="PF01757">
    <property type="entry name" value="Acyl_transf_3"/>
    <property type="match status" value="1"/>
</dbReference>
<evidence type="ECO:0000256" key="1">
    <source>
        <dbReference type="SAM" id="Phobius"/>
    </source>
</evidence>
<keyword evidence="4" id="KW-0808">Transferase</keyword>
<accession>A0ABY6FAT4</accession>
<feature type="transmembrane region" description="Helical" evidence="1">
    <location>
        <begin position="44"/>
        <end position="64"/>
    </location>
</feature>
<feature type="transmembrane region" description="Helical" evidence="1">
    <location>
        <begin position="147"/>
        <end position="167"/>
    </location>
</feature>
<keyword evidence="1" id="KW-0812">Transmembrane</keyword>
<feature type="transmembrane region" description="Helical" evidence="1">
    <location>
        <begin position="21"/>
        <end position="38"/>
    </location>
</feature>